<dbReference type="Gene3D" id="2.40.30.170">
    <property type="match status" value="1"/>
</dbReference>
<dbReference type="EMBL" id="CP012808">
    <property type="protein sequence ID" value="ALH94332.1"/>
    <property type="molecule type" value="Genomic_DNA"/>
</dbReference>
<dbReference type="GO" id="GO:1990961">
    <property type="term" value="P:xenobiotic detoxification by transmembrane export across the plasma membrane"/>
    <property type="evidence" value="ECO:0007669"/>
    <property type="project" value="InterPro"/>
</dbReference>
<dbReference type="Pfam" id="PF25990">
    <property type="entry name" value="Beta-barrel_YknX"/>
    <property type="match status" value="1"/>
</dbReference>
<dbReference type="RefSeq" id="WP_054580245.1">
    <property type="nucleotide sequence ID" value="NZ_CP012808.1"/>
</dbReference>
<feature type="coiled-coil region" evidence="3">
    <location>
        <begin position="94"/>
        <end position="173"/>
    </location>
</feature>
<dbReference type="InterPro" id="IPR058636">
    <property type="entry name" value="Beta-barrel_YknX"/>
</dbReference>
<gene>
    <name evidence="7" type="ORF">AOY20_01560</name>
</gene>
<feature type="compositionally biased region" description="Basic and acidic residues" evidence="4">
    <location>
        <begin position="344"/>
        <end position="372"/>
    </location>
</feature>
<dbReference type="OrthoDB" id="9791520at2"/>
<dbReference type="SUPFAM" id="SSF111369">
    <property type="entry name" value="HlyD-like secretion proteins"/>
    <property type="match status" value="1"/>
</dbReference>
<feature type="domain" description="Multidrug resistance protein MdtA-like barrel-sandwich hybrid" evidence="5">
    <location>
        <begin position="61"/>
        <end position="215"/>
    </location>
</feature>
<feature type="region of interest" description="Disordered" evidence="4">
    <location>
        <begin position="323"/>
        <end position="372"/>
    </location>
</feature>
<dbReference type="GO" id="GO:0015562">
    <property type="term" value="F:efflux transmembrane transporter activity"/>
    <property type="evidence" value="ECO:0007669"/>
    <property type="project" value="TreeGrafter"/>
</dbReference>
<dbReference type="STRING" id="1324350.AOY20_01560"/>
<name>A0A0N9VYG7_9GAMM</name>
<reference evidence="7 8" key="1">
    <citation type="journal article" date="2015" name="Int. J. Syst. Evol. Microbiol.">
        <title>Acinetobacter equi sp. nov. isolated from horse faeces.</title>
        <authorList>
            <person name="Poppel M.T."/>
            <person name="Skiebe E."/>
            <person name="Laue M."/>
            <person name="Bergmann H."/>
            <person name="Ebersberger I."/>
            <person name="Garn T."/>
            <person name="Fruth A."/>
            <person name="Baumgardt S."/>
            <person name="Busse H.J."/>
            <person name="Wilharm G."/>
        </authorList>
    </citation>
    <scope>NUCLEOTIDE SEQUENCE [LARGE SCALE GENOMIC DNA]</scope>
    <source>
        <strain evidence="7 8">114</strain>
    </source>
</reference>
<dbReference type="InterPro" id="IPR006143">
    <property type="entry name" value="RND_pump_MFP"/>
</dbReference>
<dbReference type="Gene3D" id="6.10.140.1990">
    <property type="match status" value="1"/>
</dbReference>
<keyword evidence="2 3" id="KW-0175">Coiled coil</keyword>
<evidence type="ECO:0000259" key="5">
    <source>
        <dbReference type="Pfam" id="PF25917"/>
    </source>
</evidence>
<dbReference type="Pfam" id="PF25917">
    <property type="entry name" value="BSH_RND"/>
    <property type="match status" value="1"/>
</dbReference>
<dbReference type="Gene3D" id="2.40.50.100">
    <property type="match status" value="1"/>
</dbReference>
<dbReference type="KEGG" id="aei:AOY20_01560"/>
<dbReference type="PANTHER" id="PTHR30469">
    <property type="entry name" value="MULTIDRUG RESISTANCE PROTEIN MDTA"/>
    <property type="match status" value="1"/>
</dbReference>
<dbReference type="GO" id="GO:0019898">
    <property type="term" value="C:extrinsic component of membrane"/>
    <property type="evidence" value="ECO:0007669"/>
    <property type="project" value="InterPro"/>
</dbReference>
<feature type="compositionally biased region" description="Low complexity" evidence="4">
    <location>
        <begin position="267"/>
        <end position="282"/>
    </location>
</feature>
<keyword evidence="8" id="KW-1185">Reference proteome</keyword>
<feature type="region of interest" description="Disordered" evidence="4">
    <location>
        <begin position="428"/>
        <end position="451"/>
    </location>
</feature>
<evidence type="ECO:0000256" key="1">
    <source>
        <dbReference type="ARBA" id="ARBA00009477"/>
    </source>
</evidence>
<accession>A0A0N9VYG7</accession>
<evidence type="ECO:0000313" key="8">
    <source>
        <dbReference type="Proteomes" id="UP000064939"/>
    </source>
</evidence>
<dbReference type="PANTHER" id="PTHR30469:SF33">
    <property type="entry name" value="SLR1207 PROTEIN"/>
    <property type="match status" value="1"/>
</dbReference>
<feature type="domain" description="YknX-like beta-barrel" evidence="6">
    <location>
        <begin position="223"/>
        <end position="309"/>
    </location>
</feature>
<dbReference type="Proteomes" id="UP000064939">
    <property type="component" value="Chromosome"/>
</dbReference>
<dbReference type="NCBIfam" id="TIGR01730">
    <property type="entry name" value="RND_mfp"/>
    <property type="match status" value="1"/>
</dbReference>
<dbReference type="AlphaFoldDB" id="A0A0N9VYG7"/>
<dbReference type="GO" id="GO:1990195">
    <property type="term" value="C:macrolide transmembrane transporter complex"/>
    <property type="evidence" value="ECO:0007669"/>
    <property type="project" value="InterPro"/>
</dbReference>
<organism evidence="7 8">
    <name type="scientific">Acinetobacter equi</name>
    <dbReference type="NCBI Taxonomy" id="1324350"/>
    <lineage>
        <taxon>Bacteria</taxon>
        <taxon>Pseudomonadati</taxon>
        <taxon>Pseudomonadota</taxon>
        <taxon>Gammaproteobacteria</taxon>
        <taxon>Moraxellales</taxon>
        <taxon>Moraxellaceae</taxon>
        <taxon>Acinetobacter</taxon>
    </lineage>
</organism>
<dbReference type="InterPro" id="IPR030190">
    <property type="entry name" value="MacA_alpha-hairpin_sf"/>
</dbReference>
<comment type="similarity">
    <text evidence="1">Belongs to the membrane fusion protein (MFP) (TC 8.A.1) family.</text>
</comment>
<dbReference type="GO" id="GO:0030313">
    <property type="term" value="C:cell envelope"/>
    <property type="evidence" value="ECO:0007669"/>
    <property type="project" value="UniProtKB-SubCell"/>
</dbReference>
<dbReference type="Gene3D" id="2.40.420.20">
    <property type="match status" value="1"/>
</dbReference>
<sequence>MPKIKSTKFIVATLCALAIAAAAWYFFKPKEEQPQYITADVTYGDIENSVLATGVLEATKMVSVGAQVSGQVKKMYVQLGDQVKAGQLIAQIDSVRQENDLKTAEASIKNQQAQLAVRQANLAKVEAEYNRQKAMYAKDATSRADLESALASYKTAQAEIAAINAQIEQSRLTLSTAKEDLSYTRIVAPMDGTIVAIVTEEGQTVNANQSAPTIVKLAQLDTMSVKAEVSEADVMKVEKGQTVYFTTLGNNEKKHYAKLRQVEPAPSSINTESNNTSSSSSNSAVYYNALFDIPNEDGKLRIDMTAQVYIILSEARNVLTIPASAVQSSNRPQRKRDPNATGDAPRDDRPTGDRAASDRPEGDRPKRLELTDVEKTLIDQGKASMGMVRVLQADGTVKPTPVLLGLNNRVTVQVLRGLKEGQKVVIADGSDSSNDASKRNRAGAGGPSMRM</sequence>
<evidence type="ECO:0000256" key="4">
    <source>
        <dbReference type="SAM" id="MobiDB-lite"/>
    </source>
</evidence>
<proteinExistence type="inferred from homology"/>
<dbReference type="GO" id="GO:1990281">
    <property type="term" value="C:efflux pump complex"/>
    <property type="evidence" value="ECO:0007669"/>
    <property type="project" value="TreeGrafter"/>
</dbReference>
<evidence type="ECO:0000256" key="3">
    <source>
        <dbReference type="SAM" id="Coils"/>
    </source>
</evidence>
<feature type="region of interest" description="Disordered" evidence="4">
    <location>
        <begin position="261"/>
        <end position="282"/>
    </location>
</feature>
<protein>
    <submittedName>
        <fullName evidence="7">Secretion protein HylD</fullName>
    </submittedName>
</protein>
<evidence type="ECO:0000256" key="2">
    <source>
        <dbReference type="ARBA" id="ARBA00023054"/>
    </source>
</evidence>
<dbReference type="InterPro" id="IPR058625">
    <property type="entry name" value="MdtA-like_BSH"/>
</dbReference>
<evidence type="ECO:0000313" key="7">
    <source>
        <dbReference type="EMBL" id="ALH94332.1"/>
    </source>
</evidence>
<evidence type="ECO:0000259" key="6">
    <source>
        <dbReference type="Pfam" id="PF25990"/>
    </source>
</evidence>